<sequence>MENGGLRAAARMRAAPVIQNELTSILQTKNPEEEEQQQLLGVFPFGLAAEINGRCATANR</sequence>
<reference evidence="1" key="2">
    <citation type="journal article" date="2015" name="Fish Shellfish Immunol.">
        <title>Early steps in the European eel (Anguilla anguilla)-Vibrio vulnificus interaction in the gills: Role of the RtxA13 toxin.</title>
        <authorList>
            <person name="Callol A."/>
            <person name="Pajuelo D."/>
            <person name="Ebbesson L."/>
            <person name="Teles M."/>
            <person name="MacKenzie S."/>
            <person name="Amaro C."/>
        </authorList>
    </citation>
    <scope>NUCLEOTIDE SEQUENCE</scope>
</reference>
<dbReference type="EMBL" id="GBXM01051442">
    <property type="protein sequence ID" value="JAH57135.1"/>
    <property type="molecule type" value="Transcribed_RNA"/>
</dbReference>
<proteinExistence type="predicted"/>
<accession>A0A0E9TW32</accession>
<dbReference type="AlphaFoldDB" id="A0A0E9TW32"/>
<name>A0A0E9TW32_ANGAN</name>
<protein>
    <submittedName>
        <fullName evidence="1">Uncharacterized protein</fullName>
    </submittedName>
</protein>
<reference evidence="1" key="1">
    <citation type="submission" date="2014-11" db="EMBL/GenBank/DDBJ databases">
        <authorList>
            <person name="Amaro Gonzalez C."/>
        </authorList>
    </citation>
    <scope>NUCLEOTIDE SEQUENCE</scope>
</reference>
<evidence type="ECO:0000313" key="1">
    <source>
        <dbReference type="EMBL" id="JAH57135.1"/>
    </source>
</evidence>
<organism evidence="1">
    <name type="scientific">Anguilla anguilla</name>
    <name type="common">European freshwater eel</name>
    <name type="synonym">Muraena anguilla</name>
    <dbReference type="NCBI Taxonomy" id="7936"/>
    <lineage>
        <taxon>Eukaryota</taxon>
        <taxon>Metazoa</taxon>
        <taxon>Chordata</taxon>
        <taxon>Craniata</taxon>
        <taxon>Vertebrata</taxon>
        <taxon>Euteleostomi</taxon>
        <taxon>Actinopterygii</taxon>
        <taxon>Neopterygii</taxon>
        <taxon>Teleostei</taxon>
        <taxon>Anguilliformes</taxon>
        <taxon>Anguillidae</taxon>
        <taxon>Anguilla</taxon>
    </lineage>
</organism>